<dbReference type="PANTHER" id="PTHR35294:SF1">
    <property type="entry name" value="OS05G0409000 PROTEIN"/>
    <property type="match status" value="1"/>
</dbReference>
<comment type="caution">
    <text evidence="2">The sequence shown here is derived from an EMBL/GenBank/DDBJ whole genome shotgun (WGS) entry which is preliminary data.</text>
</comment>
<name>A0ABP1FM25_9CHLO</name>
<feature type="compositionally biased region" description="Low complexity" evidence="1">
    <location>
        <begin position="576"/>
        <end position="595"/>
    </location>
</feature>
<evidence type="ECO:0000313" key="3">
    <source>
        <dbReference type="Proteomes" id="UP001497392"/>
    </source>
</evidence>
<feature type="compositionally biased region" description="Basic and acidic residues" evidence="1">
    <location>
        <begin position="120"/>
        <end position="151"/>
    </location>
</feature>
<sequence length="899" mass="95832">MADIVGLDGLHNIEGYKCDLCGGDCDPKAQELNALDCTFASCPKTDCLYHQECLEKYLKSIKLEKNRKTGFKCPRGCGKGTKHDHACPGKITKSHPIHIRNDDCKKRKKALPPPPMPFQPKKDRDKPPEPKAKEGSGSKKGKEPAVAEKPKAKSPSKAKAASVPVQSPTATAKQQLENARRELAAKGHKVVVPGAKPAAAPAVKEHRSYAEFESEKKAAPSPVANAWSSRPAPARVVPVDYPPPPPPPPPKPSPVAQQQPGPWAAAAASTPTPPAPAPAPASAPARPKPQSLRAVSVFAEPPKSALDKGKMLVGGELAEPEGKLSKAQKKNMKRMEKKAAARASTDTSVASSEIVSEMLETISEEMSEPTGEAESSLTKADSFAEDRSSPEASPEPPSDHERCIQALMHTKAKYLIGQLRLLGFQDWQCAVAIMQHGSHLEACIAFLLEDRITSEEESRAFMVAHTLAPPIDVTEELQMLAEAQGFLGLPMDVVERAVADSDGDLEAAVSSLLERAERAPEPEVVTPKQAYLQLNNHHQHAPTQQNGHSPWQSTPTRPDAASITPVSASGRSPWEQQQHQLHPQQQLQQQQHLQQGPPVHSNGLPPPEKPNLWSCLDGSGDASTNRWDSMGSSQAQQQQQPQQQHASKAPAGQKQPPAPPQPAANGAAHMQGLFSSGLNLSMSNGDFLSSRLTSYQTAISGEETPVAAPESQGPWETPYLQGTSVASSQGHGEGFSMFSTDNGRQGYAESKAGSIWGDSQSRAANMDHYTQLLQQGPAFRSSLDSRSSGGLFGGQPELYQQGSGGLRQEAMFASQASASPGRVLQQSSPWAASPLGNLGTHGSIWSSMPSESKLGMDAPEAALLAAAAVASDPEPRNGARDPNDPELELDSLMATLMCS</sequence>
<gene>
    <name evidence="2" type="primary">g3137</name>
    <name evidence="2" type="ORF">VP750_LOCUS2679</name>
</gene>
<feature type="region of interest" description="Disordered" evidence="1">
    <location>
        <begin position="76"/>
        <end position="351"/>
    </location>
</feature>
<keyword evidence="3" id="KW-1185">Reference proteome</keyword>
<organism evidence="2 3">
    <name type="scientific">Coccomyxa viridis</name>
    <dbReference type="NCBI Taxonomy" id="1274662"/>
    <lineage>
        <taxon>Eukaryota</taxon>
        <taxon>Viridiplantae</taxon>
        <taxon>Chlorophyta</taxon>
        <taxon>core chlorophytes</taxon>
        <taxon>Trebouxiophyceae</taxon>
        <taxon>Trebouxiophyceae incertae sedis</taxon>
        <taxon>Coccomyxaceae</taxon>
        <taxon>Coccomyxa</taxon>
    </lineage>
</organism>
<feature type="compositionally biased region" description="Basic and acidic residues" evidence="1">
    <location>
        <begin position="203"/>
        <end position="218"/>
    </location>
</feature>
<feature type="compositionally biased region" description="Pro residues" evidence="1">
    <location>
        <begin position="240"/>
        <end position="253"/>
    </location>
</feature>
<feature type="compositionally biased region" description="Polar residues" evidence="1">
    <location>
        <begin position="539"/>
        <end position="556"/>
    </location>
</feature>
<dbReference type="Proteomes" id="UP001497392">
    <property type="component" value="Unassembled WGS sequence"/>
</dbReference>
<dbReference type="EMBL" id="CAXHTA020000004">
    <property type="protein sequence ID" value="CAL5221020.1"/>
    <property type="molecule type" value="Genomic_DNA"/>
</dbReference>
<feature type="compositionally biased region" description="Polar residues" evidence="1">
    <location>
        <begin position="621"/>
        <end position="633"/>
    </location>
</feature>
<feature type="compositionally biased region" description="Low complexity" evidence="1">
    <location>
        <begin position="254"/>
        <end position="270"/>
    </location>
</feature>
<feature type="compositionally biased region" description="Polar residues" evidence="1">
    <location>
        <begin position="720"/>
        <end position="730"/>
    </location>
</feature>
<protein>
    <submittedName>
        <fullName evidence="2">G3137 protein</fullName>
    </submittedName>
</protein>
<evidence type="ECO:0000256" key="1">
    <source>
        <dbReference type="SAM" id="MobiDB-lite"/>
    </source>
</evidence>
<feature type="compositionally biased region" description="Pro residues" evidence="1">
    <location>
        <begin position="271"/>
        <end position="281"/>
    </location>
</feature>
<accession>A0ABP1FM25</accession>
<dbReference type="CDD" id="cd14279">
    <property type="entry name" value="CUE"/>
    <property type="match status" value="1"/>
</dbReference>
<reference evidence="2 3" key="1">
    <citation type="submission" date="2024-06" db="EMBL/GenBank/DDBJ databases">
        <authorList>
            <person name="Kraege A."/>
            <person name="Thomma B."/>
        </authorList>
    </citation>
    <scope>NUCLEOTIDE SEQUENCE [LARGE SCALE GENOMIC DNA]</scope>
</reference>
<feature type="compositionally biased region" description="Low complexity" evidence="1">
    <location>
        <begin position="634"/>
        <end position="655"/>
    </location>
</feature>
<feature type="region of interest" description="Disordered" evidence="1">
    <location>
        <begin position="702"/>
        <end position="746"/>
    </location>
</feature>
<feature type="compositionally biased region" description="Low complexity" evidence="1">
    <location>
        <begin position="153"/>
        <end position="165"/>
    </location>
</feature>
<feature type="compositionally biased region" description="Low complexity" evidence="1">
    <location>
        <begin position="190"/>
        <end position="202"/>
    </location>
</feature>
<proteinExistence type="predicted"/>
<feature type="region of interest" description="Disordered" evidence="1">
    <location>
        <begin position="363"/>
        <end position="400"/>
    </location>
</feature>
<evidence type="ECO:0000313" key="2">
    <source>
        <dbReference type="EMBL" id="CAL5221020.1"/>
    </source>
</evidence>
<dbReference type="PANTHER" id="PTHR35294">
    <property type="entry name" value="UBIQUITIN-ASSOCIATED/TRANSLATION ELONGATION FACTOR EF1B PROTEIN"/>
    <property type="match status" value="1"/>
</dbReference>
<feature type="region of interest" description="Disordered" evidence="1">
    <location>
        <begin position="539"/>
        <end position="668"/>
    </location>
</feature>
<dbReference type="PRINTS" id="PR01217">
    <property type="entry name" value="PRICHEXTENSN"/>
</dbReference>
<feature type="compositionally biased region" description="Polar residues" evidence="1">
    <location>
        <begin position="166"/>
        <end position="177"/>
    </location>
</feature>